<accession>A0A0P1HJM3</accession>
<gene>
    <name evidence="2" type="ORF">PHA8399_00105</name>
</gene>
<evidence type="ECO:0000259" key="1">
    <source>
        <dbReference type="PROSITE" id="PS51724"/>
    </source>
</evidence>
<sequence>MKDTMSKAMTAPRAAAAAVGLLLLAGCEDGPKLGFLQPKPKAEGAVQASSSTKLVERDVEAPEVFQVTEAGLWDGRPSIGGVWVAHPDTKDPERVIIRNNANGQFVIGALFRREREIPGPRLQVSSDAAAALGMLAGAPVELNVTALRREEIAPEPQLEEQAGDGAALPEAADVNEAALAGSAITETQLDPITGAAAAIDASAPAQAAPATAEPAAAPAPKPQKSSLNKPFIQIGIFSVEANAKRTANVMRSAGMVPVVREQSSSGKTFWRVLVGPAQNKTERSQLLKSVKETGFADAYAVTN</sequence>
<dbReference type="STRING" id="1396826.PHA8399_00105"/>
<dbReference type="EMBL" id="CYSR01000002">
    <property type="protein sequence ID" value="CUH98001.1"/>
    <property type="molecule type" value="Genomic_DNA"/>
</dbReference>
<evidence type="ECO:0000313" key="3">
    <source>
        <dbReference type="Proteomes" id="UP000051326"/>
    </source>
</evidence>
<feature type="domain" description="SPOR" evidence="1">
    <location>
        <begin position="224"/>
        <end position="303"/>
    </location>
</feature>
<dbReference type="AlphaFoldDB" id="A0A0P1HJM3"/>
<dbReference type="InterPro" id="IPR007730">
    <property type="entry name" value="SPOR-like_dom"/>
</dbReference>
<dbReference type="PROSITE" id="PS51724">
    <property type="entry name" value="SPOR"/>
    <property type="match status" value="1"/>
</dbReference>
<dbReference type="RefSeq" id="WP_058284265.1">
    <property type="nucleotide sequence ID" value="NZ_CYSR01000002.1"/>
</dbReference>
<protein>
    <submittedName>
        <fullName evidence="2">Sporulation related domain protein</fullName>
    </submittedName>
</protein>
<name>A0A0P1HJM3_9RHOB</name>
<dbReference type="GO" id="GO:0042834">
    <property type="term" value="F:peptidoglycan binding"/>
    <property type="evidence" value="ECO:0007669"/>
    <property type="project" value="InterPro"/>
</dbReference>
<dbReference type="InterPro" id="IPR036680">
    <property type="entry name" value="SPOR-like_sf"/>
</dbReference>
<dbReference type="Gene3D" id="3.30.70.1070">
    <property type="entry name" value="Sporulation related repeat"/>
    <property type="match status" value="1"/>
</dbReference>
<dbReference type="SUPFAM" id="SSF110997">
    <property type="entry name" value="Sporulation related repeat"/>
    <property type="match status" value="1"/>
</dbReference>
<proteinExistence type="predicted"/>
<dbReference type="Pfam" id="PF05036">
    <property type="entry name" value="SPOR"/>
    <property type="match status" value="1"/>
</dbReference>
<dbReference type="PROSITE" id="PS51257">
    <property type="entry name" value="PROKAR_LIPOPROTEIN"/>
    <property type="match status" value="1"/>
</dbReference>
<evidence type="ECO:0000313" key="2">
    <source>
        <dbReference type="EMBL" id="CUH98001.1"/>
    </source>
</evidence>
<organism evidence="2 3">
    <name type="scientific">Leisingera aquaemixtae</name>
    <dbReference type="NCBI Taxonomy" id="1396826"/>
    <lineage>
        <taxon>Bacteria</taxon>
        <taxon>Pseudomonadati</taxon>
        <taxon>Pseudomonadota</taxon>
        <taxon>Alphaproteobacteria</taxon>
        <taxon>Rhodobacterales</taxon>
        <taxon>Roseobacteraceae</taxon>
        <taxon>Leisingera</taxon>
    </lineage>
</organism>
<reference evidence="2 3" key="1">
    <citation type="submission" date="2015-09" db="EMBL/GenBank/DDBJ databases">
        <authorList>
            <consortium name="Swine Surveillance"/>
        </authorList>
    </citation>
    <scope>NUCLEOTIDE SEQUENCE [LARGE SCALE GENOMIC DNA]</scope>
    <source>
        <strain evidence="2 3">CECT 8399</strain>
    </source>
</reference>
<dbReference type="Proteomes" id="UP000051326">
    <property type="component" value="Unassembled WGS sequence"/>
</dbReference>